<evidence type="ECO:0000313" key="4">
    <source>
        <dbReference type="Proteomes" id="UP001341840"/>
    </source>
</evidence>
<feature type="domain" description="SKP1 component POZ" evidence="2">
    <location>
        <begin position="5"/>
        <end position="65"/>
    </location>
</feature>
<dbReference type="InterPro" id="IPR016073">
    <property type="entry name" value="Skp1_comp_POZ"/>
</dbReference>
<comment type="caution">
    <text evidence="3">The sequence shown here is derived from an EMBL/GenBank/DDBJ whole genome shotgun (WGS) entry which is preliminary data.</text>
</comment>
<proteinExistence type="predicted"/>
<reference evidence="3 4" key="1">
    <citation type="journal article" date="2023" name="Plants (Basel)">
        <title>Bridging the Gap: Combining Genomics and Transcriptomics Approaches to Understand Stylosanthes scabra, an Orphan Legume from the Brazilian Caatinga.</title>
        <authorList>
            <person name="Ferreira-Neto J.R.C."/>
            <person name="da Silva M.D."/>
            <person name="Binneck E."/>
            <person name="de Melo N.F."/>
            <person name="da Silva R.H."/>
            <person name="de Melo A.L.T.M."/>
            <person name="Pandolfi V."/>
            <person name="Bustamante F.O."/>
            <person name="Brasileiro-Vidal A.C."/>
            <person name="Benko-Iseppon A.M."/>
        </authorList>
    </citation>
    <scope>NUCLEOTIDE SEQUENCE [LARGE SCALE GENOMIC DNA]</scope>
    <source>
        <tissue evidence="3">Leaves</tissue>
    </source>
</reference>
<dbReference type="Pfam" id="PF03931">
    <property type="entry name" value="Skp1_POZ"/>
    <property type="match status" value="1"/>
</dbReference>
<dbReference type="InterPro" id="IPR011333">
    <property type="entry name" value="SKP1/BTB/POZ_sf"/>
</dbReference>
<dbReference type="Gene3D" id="3.30.710.10">
    <property type="entry name" value="Potassium Channel Kv1.1, Chain A"/>
    <property type="match status" value="1"/>
</dbReference>
<dbReference type="EMBL" id="JASCZI010273976">
    <property type="protein sequence ID" value="MED6225555.1"/>
    <property type="molecule type" value="Genomic_DNA"/>
</dbReference>
<evidence type="ECO:0000256" key="1">
    <source>
        <dbReference type="ARBA" id="ARBA00004906"/>
    </source>
</evidence>
<accession>A0ABU6ZUD1</accession>
<evidence type="ECO:0000259" key="2">
    <source>
        <dbReference type="Pfam" id="PF03931"/>
    </source>
</evidence>
<dbReference type="Proteomes" id="UP001341840">
    <property type="component" value="Unassembled WGS sequence"/>
</dbReference>
<protein>
    <recommendedName>
        <fullName evidence="2">SKP1 component POZ domain-containing protein</fullName>
    </recommendedName>
</protein>
<comment type="pathway">
    <text evidence="1">Protein modification; protein ubiquitination.</text>
</comment>
<keyword evidence="4" id="KW-1185">Reference proteome</keyword>
<gene>
    <name evidence="3" type="ORF">PIB30_094744</name>
</gene>
<dbReference type="SUPFAM" id="SSF54695">
    <property type="entry name" value="POZ domain"/>
    <property type="match status" value="1"/>
</dbReference>
<evidence type="ECO:0000313" key="3">
    <source>
        <dbReference type="EMBL" id="MED6225555.1"/>
    </source>
</evidence>
<sequence>MGLLKKITLWSSEKEMFSVEEQVMVKHSEIVKKMIKDGSCNDEDSKIPLDCIDSKTLKKISDYLYRLDAIDHIVGRIAQMDPRVIHTRRSTMRQPVSVSNTYSDELDLTMLLPCVNHVTIWISSFDLGFDE</sequence>
<organism evidence="3 4">
    <name type="scientific">Stylosanthes scabra</name>
    <dbReference type="NCBI Taxonomy" id="79078"/>
    <lineage>
        <taxon>Eukaryota</taxon>
        <taxon>Viridiplantae</taxon>
        <taxon>Streptophyta</taxon>
        <taxon>Embryophyta</taxon>
        <taxon>Tracheophyta</taxon>
        <taxon>Spermatophyta</taxon>
        <taxon>Magnoliopsida</taxon>
        <taxon>eudicotyledons</taxon>
        <taxon>Gunneridae</taxon>
        <taxon>Pentapetalae</taxon>
        <taxon>rosids</taxon>
        <taxon>fabids</taxon>
        <taxon>Fabales</taxon>
        <taxon>Fabaceae</taxon>
        <taxon>Papilionoideae</taxon>
        <taxon>50 kb inversion clade</taxon>
        <taxon>dalbergioids sensu lato</taxon>
        <taxon>Dalbergieae</taxon>
        <taxon>Pterocarpus clade</taxon>
        <taxon>Stylosanthes</taxon>
    </lineage>
</organism>
<name>A0ABU6ZUD1_9FABA</name>